<comment type="caution">
    <text evidence="3">The sequence shown here is derived from an EMBL/GenBank/DDBJ whole genome shotgun (WGS) entry which is preliminary data.</text>
</comment>
<feature type="coiled-coil region" evidence="1">
    <location>
        <begin position="13"/>
        <end position="66"/>
    </location>
</feature>
<feature type="region of interest" description="Disordered" evidence="2">
    <location>
        <begin position="279"/>
        <end position="304"/>
    </location>
</feature>
<evidence type="ECO:0000256" key="2">
    <source>
        <dbReference type="SAM" id="MobiDB-lite"/>
    </source>
</evidence>
<evidence type="ECO:0000256" key="1">
    <source>
        <dbReference type="SAM" id="Coils"/>
    </source>
</evidence>
<name>A0ABR2KJY2_9EUKA</name>
<evidence type="ECO:0000313" key="4">
    <source>
        <dbReference type="Proteomes" id="UP001470230"/>
    </source>
</evidence>
<proteinExistence type="predicted"/>
<sequence>MTTIPNQTQRNPLDELTNELSLLQKQRLKAIENCEFRKAHAIDCHIDRLKEEINDAKGKTEQIQTNLTFDIKKEAVKCEAIKALKETNDMIFNLKAEYQEKLFSLHAKHGETMAQLGDRYATEMELAATRENPETRYLINQAKFNAKSRRYGTAEALYQESNQNRAEFSAKRQNDVDDKFTRYKQIIETRQEREIRILKQKEASLILLSTENYKKFIAKLKRYLSKTATELGIVITPNDTNFLDAYIDQMESYESFDVSIDSQVLQNIKNGTTKNISAIDENSNTNSTKSSAKKKKKNRTPQTTSIYKYSNRSLDCDLNHSCNFSHFSTPRK</sequence>
<protein>
    <submittedName>
        <fullName evidence="3">Uncharacterized protein</fullName>
    </submittedName>
</protein>
<evidence type="ECO:0000313" key="3">
    <source>
        <dbReference type="EMBL" id="KAK8891386.1"/>
    </source>
</evidence>
<gene>
    <name evidence="3" type="ORF">M9Y10_028594</name>
</gene>
<organism evidence="3 4">
    <name type="scientific">Tritrichomonas musculus</name>
    <dbReference type="NCBI Taxonomy" id="1915356"/>
    <lineage>
        <taxon>Eukaryota</taxon>
        <taxon>Metamonada</taxon>
        <taxon>Parabasalia</taxon>
        <taxon>Tritrichomonadida</taxon>
        <taxon>Tritrichomonadidae</taxon>
        <taxon>Tritrichomonas</taxon>
    </lineage>
</organism>
<keyword evidence="4" id="KW-1185">Reference proteome</keyword>
<dbReference type="Proteomes" id="UP001470230">
    <property type="component" value="Unassembled WGS sequence"/>
</dbReference>
<keyword evidence="1" id="KW-0175">Coiled coil</keyword>
<reference evidence="3 4" key="1">
    <citation type="submission" date="2024-04" db="EMBL/GenBank/DDBJ databases">
        <title>Tritrichomonas musculus Genome.</title>
        <authorList>
            <person name="Alves-Ferreira E."/>
            <person name="Grigg M."/>
            <person name="Lorenzi H."/>
            <person name="Galac M."/>
        </authorList>
    </citation>
    <scope>NUCLEOTIDE SEQUENCE [LARGE SCALE GENOMIC DNA]</scope>
    <source>
        <strain evidence="3 4">EAF2021</strain>
    </source>
</reference>
<accession>A0ABR2KJY2</accession>
<dbReference type="EMBL" id="JAPFFF010000004">
    <property type="protein sequence ID" value="KAK8891386.1"/>
    <property type="molecule type" value="Genomic_DNA"/>
</dbReference>